<sequence length="650" mass="73461">MSYQSKKELARQALATMISLSKTAGMDTDSSRENSPEYYPKEAPYQQNSYNYNNNQRRESSRRNNMSTQLPTTEEGEEMEYEEPIQNQPLESSGYKRPANSSTAPPAPPSKKPAPARQRSNSKSVHTLPVNVQDYPKRGRTVKVPTTSFKTVYESRGVSPSESGPSKGWESNFVVQNEPAAGGGPALIELKNKKAESLVNDSQSESINENEMKDEFTKRLKFMDERGLLYFADAANDFVGSPVIFRGAQVTFPRARATISLQYSRSAIVNILSLAKKLRLLKEDYMAKDWLSLHLKGTWENIEFCSKFTENKLPDLHTYVIGKNIEKYNKLTDEQKQDLDFLPISDTGRNDLETNMRRLKDSLLELNRKLASVHKEPKSDESVIFDNTSIKAFSSNTDEFVNRVLALTGYKELPAGQLEKQIYGYSTKAVATIIISTVVAVIPLIYGLENSAVVRKLLFDLLNTDIFKRIIGTSFAIGCSESVAIFIGEIVSAAGKTLELTESQLSIIRDNICDVAKLIAGNQTKSHSNNKALIVVFDELAHHWAYNPRHNERAASESYELRAPLHRKSARLMRDESEDARNELLDTMLDDESSVGSNRSRRPSIDEEEEEYYDEDDNKMKIGKGGRRVTKRRKQKKTKTVKRKRRTAKK</sequence>
<keyword evidence="3" id="KW-1133">Transmembrane helix</keyword>
<feature type="coiled-coil region" evidence="1">
    <location>
        <begin position="349"/>
        <end position="376"/>
    </location>
</feature>
<keyword evidence="3" id="KW-0812">Transmembrane</keyword>
<dbReference type="AlphaFoldDB" id="A0A6C0B9B5"/>
<feature type="compositionally biased region" description="Low complexity" evidence="2">
    <location>
        <begin position="45"/>
        <end position="55"/>
    </location>
</feature>
<name>A0A6C0B9B5_9ZZZZ</name>
<dbReference type="EMBL" id="MN739091">
    <property type="protein sequence ID" value="QHS88053.1"/>
    <property type="molecule type" value="Genomic_DNA"/>
</dbReference>
<reference evidence="4" key="1">
    <citation type="journal article" date="2020" name="Nature">
        <title>Giant virus diversity and host interactions through global metagenomics.</title>
        <authorList>
            <person name="Schulz F."/>
            <person name="Roux S."/>
            <person name="Paez-Espino D."/>
            <person name="Jungbluth S."/>
            <person name="Walsh D.A."/>
            <person name="Denef V.J."/>
            <person name="McMahon K.D."/>
            <person name="Konstantinidis K.T."/>
            <person name="Eloe-Fadrosh E.A."/>
            <person name="Kyrpides N.C."/>
            <person name="Woyke T."/>
        </authorList>
    </citation>
    <scope>NUCLEOTIDE SEQUENCE</scope>
    <source>
        <strain evidence="4">GVMAG-M-3300010158-13</strain>
    </source>
</reference>
<keyword evidence="1" id="KW-0175">Coiled coil</keyword>
<feature type="compositionally biased region" description="Basic residues" evidence="2">
    <location>
        <begin position="621"/>
        <end position="650"/>
    </location>
</feature>
<evidence type="ECO:0000256" key="3">
    <source>
        <dbReference type="SAM" id="Phobius"/>
    </source>
</evidence>
<organism evidence="4">
    <name type="scientific">viral metagenome</name>
    <dbReference type="NCBI Taxonomy" id="1070528"/>
    <lineage>
        <taxon>unclassified sequences</taxon>
        <taxon>metagenomes</taxon>
        <taxon>organismal metagenomes</taxon>
    </lineage>
</organism>
<feature type="compositionally biased region" description="Acidic residues" evidence="2">
    <location>
        <begin position="74"/>
        <end position="83"/>
    </location>
</feature>
<feature type="compositionally biased region" description="Acidic residues" evidence="2">
    <location>
        <begin position="606"/>
        <end position="617"/>
    </location>
</feature>
<proteinExistence type="predicted"/>
<keyword evidence="3" id="KW-0472">Membrane</keyword>
<feature type="transmembrane region" description="Helical" evidence="3">
    <location>
        <begin position="429"/>
        <end position="448"/>
    </location>
</feature>
<feature type="region of interest" description="Disordered" evidence="2">
    <location>
        <begin position="586"/>
        <end position="650"/>
    </location>
</feature>
<evidence type="ECO:0000256" key="1">
    <source>
        <dbReference type="SAM" id="Coils"/>
    </source>
</evidence>
<evidence type="ECO:0000256" key="2">
    <source>
        <dbReference type="SAM" id="MobiDB-lite"/>
    </source>
</evidence>
<feature type="region of interest" description="Disordered" evidence="2">
    <location>
        <begin position="19"/>
        <end position="141"/>
    </location>
</feature>
<accession>A0A6C0B9B5</accession>
<evidence type="ECO:0000313" key="4">
    <source>
        <dbReference type="EMBL" id="QHS88053.1"/>
    </source>
</evidence>
<protein>
    <submittedName>
        <fullName evidence="4">Uncharacterized protein</fullName>
    </submittedName>
</protein>